<dbReference type="PANTHER" id="PTHR40661">
    <property type="match status" value="1"/>
</dbReference>
<evidence type="ECO:0000313" key="6">
    <source>
        <dbReference type="Proteomes" id="UP000316313"/>
    </source>
</evidence>
<organism evidence="5 6">
    <name type="scientific">Swingsia samuiensis</name>
    <dbReference type="NCBI Taxonomy" id="1293412"/>
    <lineage>
        <taxon>Bacteria</taxon>
        <taxon>Pseudomonadati</taxon>
        <taxon>Pseudomonadota</taxon>
        <taxon>Alphaproteobacteria</taxon>
        <taxon>Acetobacterales</taxon>
        <taxon>Acetobacteraceae</taxon>
        <taxon>Swingsia</taxon>
    </lineage>
</organism>
<evidence type="ECO:0000256" key="1">
    <source>
        <dbReference type="ARBA" id="ARBA00023015"/>
    </source>
</evidence>
<dbReference type="RefSeq" id="WP_141461385.1">
    <property type="nucleotide sequence ID" value="NZ_CP038141.1"/>
</dbReference>
<dbReference type="Pfam" id="PF00717">
    <property type="entry name" value="Peptidase_S24"/>
    <property type="match status" value="1"/>
</dbReference>
<sequence>MNLLDKPREILLRLIKEHNTDLKTVSEQVGKNAAYLQQYITRGSPKTLHEDTRDRLSEIFNVHPDIFRYGEEGESLPIPSKPSNVGSLNLQIPELDISPQAGSGAIISDIVEHQQPVDHWSFPKSLVGAFVTDPSKLAIIRVAGDSMEPDYVAGDRILVDTGHVIPSPAGVYVLWDGLGVVLKRVEIVMGSDPKRIRIMSINPAYPAYELLLDEVKINGRVVGKWNWK</sequence>
<keyword evidence="3" id="KW-0804">Transcription</keyword>
<dbReference type="AlphaFoldDB" id="A0A4Y6ULB7"/>
<dbReference type="InterPro" id="IPR036286">
    <property type="entry name" value="LexA/Signal_pep-like_sf"/>
</dbReference>
<dbReference type="InterPro" id="IPR039418">
    <property type="entry name" value="LexA-like"/>
</dbReference>
<dbReference type="EMBL" id="CP038141">
    <property type="protein sequence ID" value="QDH17438.1"/>
    <property type="molecule type" value="Genomic_DNA"/>
</dbReference>
<protein>
    <submittedName>
        <fullName evidence="5">Helix-turn-helix transcriptional regulator</fullName>
    </submittedName>
</protein>
<dbReference type="Proteomes" id="UP000316313">
    <property type="component" value="Chromosome"/>
</dbReference>
<feature type="domain" description="Peptidase S24/S26A/S26B/S26C" evidence="4">
    <location>
        <begin position="110"/>
        <end position="222"/>
    </location>
</feature>
<evidence type="ECO:0000256" key="3">
    <source>
        <dbReference type="ARBA" id="ARBA00023163"/>
    </source>
</evidence>
<keyword evidence="2" id="KW-0238">DNA-binding</keyword>
<gene>
    <name evidence="5" type="ORF">E3D00_07575</name>
</gene>
<reference evidence="5 6" key="1">
    <citation type="submission" date="2019-03" db="EMBL/GenBank/DDBJ databases">
        <title>The complete genome sequence of Swingsia samuiensis NBRC107927(T).</title>
        <authorList>
            <person name="Chua K.-O."/>
            <person name="Chan K.-G."/>
            <person name="See-Too W.-S."/>
        </authorList>
    </citation>
    <scope>NUCLEOTIDE SEQUENCE [LARGE SCALE GENOMIC DNA]</scope>
    <source>
        <strain evidence="5 6">AH83</strain>
    </source>
</reference>
<keyword evidence="6" id="KW-1185">Reference proteome</keyword>
<accession>A0A4Y6ULB7</accession>
<dbReference type="PANTHER" id="PTHR40661:SF3">
    <property type="entry name" value="FELS-1 PROPHAGE TRANSCRIPTIONAL REGULATOR"/>
    <property type="match status" value="1"/>
</dbReference>
<dbReference type="SUPFAM" id="SSF51306">
    <property type="entry name" value="LexA/Signal peptidase"/>
    <property type="match status" value="1"/>
</dbReference>
<evidence type="ECO:0000313" key="5">
    <source>
        <dbReference type="EMBL" id="QDH17438.1"/>
    </source>
</evidence>
<dbReference type="GO" id="GO:0003677">
    <property type="term" value="F:DNA binding"/>
    <property type="evidence" value="ECO:0007669"/>
    <property type="project" value="UniProtKB-KW"/>
</dbReference>
<dbReference type="OrthoDB" id="528805at2"/>
<dbReference type="InterPro" id="IPR015927">
    <property type="entry name" value="Peptidase_S24_S26A/B/C"/>
</dbReference>
<proteinExistence type="predicted"/>
<evidence type="ECO:0000259" key="4">
    <source>
        <dbReference type="Pfam" id="PF00717"/>
    </source>
</evidence>
<dbReference type="CDD" id="cd06529">
    <property type="entry name" value="S24_LexA-like"/>
    <property type="match status" value="1"/>
</dbReference>
<dbReference type="Gene3D" id="2.10.109.10">
    <property type="entry name" value="Umud Fragment, subunit A"/>
    <property type="match status" value="1"/>
</dbReference>
<name>A0A4Y6ULB7_9PROT</name>
<dbReference type="KEGG" id="ssam:E3D00_07575"/>
<keyword evidence="1" id="KW-0805">Transcription regulation</keyword>
<evidence type="ECO:0000256" key="2">
    <source>
        <dbReference type="ARBA" id="ARBA00023125"/>
    </source>
</evidence>